<keyword evidence="3" id="KW-0808">Transferase</keyword>
<dbReference type="OrthoDB" id="370884at2759"/>
<feature type="domain" description="Cytochrome b5 heme-binding" evidence="9">
    <location>
        <begin position="467"/>
        <end position="525"/>
    </location>
</feature>
<feature type="transmembrane region" description="Helical" evidence="8">
    <location>
        <begin position="1133"/>
        <end position="1154"/>
    </location>
</feature>
<dbReference type="InterPro" id="IPR027417">
    <property type="entry name" value="P-loop_NTPase"/>
</dbReference>
<dbReference type="Gene3D" id="3.10.120.10">
    <property type="entry name" value="Cytochrome b5-like heme/steroid binding domain"/>
    <property type="match status" value="1"/>
</dbReference>
<keyword evidence="7" id="KW-0325">Glycoprotein</keyword>
<evidence type="ECO:0000313" key="11">
    <source>
        <dbReference type="Proteomes" id="UP000253551"/>
    </source>
</evidence>
<evidence type="ECO:0000259" key="9">
    <source>
        <dbReference type="PROSITE" id="PS50255"/>
    </source>
</evidence>
<accession>A0A367KAP2</accession>
<dbReference type="InterPro" id="IPR029044">
    <property type="entry name" value="Nucleotide-diphossugar_trans"/>
</dbReference>
<sequence length="1273" mass="146477">GKRDTKETSIILSHLLGNQRLESQASEALSILQALGCLVQDRVRTRDQRALTVVADRLGLNPQALEQIFCKTQKRESSVSSRLDELIKTLYFITSHRILKCINDKLSNQGSHSIGILDFSAPFDPGLCPTHLEDPVKSYINSHIFEKSLSEYKQDCANNPYVSTRLALIQKEYQSFEHSLENPSCRCIYSIDNTLPSDLVSLLQSSQLPIVSGLLDQMNLKTNTVSMNDLFLAMDKTVHWFALLIQLDSTDLQEQVKALKLVSITKRFKAVKAFAHSFTHQEFCDRYQLVIDDYGIRQNMTPVFKCQALSDLLNNSLHIGTKKVFIEYKAWKDFEDILCQTEFPIKDVSDGFSAVHTMTSDTNTLNSKPTKSHQYNDDLLKETVDTIERFTVPSNSKTSNTRKGWLFLVWLTTWWIPSPLLYLCGMKLKDIQIAWREKFTLCSLILLISTFIMWFLVFFGKLVCPHQDIYSPTELQERPKSKNALVSIRGEVFDLTRFAPHHWASQVIPESFVLSYAGQDITNLFPVQVSALCQGLYGSVSEYVSLDYHFNTTDARSDYHDFRAWTDDYRPDWYFEQMIFLRKNYKVGNLGYSQQEVFDQATRASSLGGTRLLRNWAILDDKIFDLTFYVAGGRHIRLPDNYDTSAIDVNYLADVIVNLFVQKSGQDITRYWKSLPLDPELRLRQEVCLRNLFYAGRVDHRRSLKCLFSEYLLLIVTLFLCLVIVFKFLAALQLGTRRDPEFNQKFVICQVSCYTEGKEELKKTIDSITTLKYDDKQKLLFIVCDGMVTGGSNDRPTPMIVLDILDIDPDVNPDRLSFYSIGDGQRQHNMGQVYSGLYEHQGHVIPYLVIVKVGKPSERQKPGNRGKRDSQLVLMRFLNKAFFDAPMTPMEIEMYYQMENVIGVSPGAYEFVLMVDADTEVMPDGLNHLVSAFVHDAKIIGLCGETRLSNEKDTWVTMIQVYEYFISHYMIKAFESLFGTVTCLPGCFCMYRLRSLSGNQPFLISNQVIQEYQVNRVDTLHQKNLLHLGEDRYLTTLILKHFPRYKTKFVADAQCATNAPDQWNVLLSQRRRWINSTIHNLGELVFLPHLCGFCCFSMRFVVMLDLLSTLVQPAIVGYLGYLIYTLATSSDRIPLISIVTIGGVYGLQAVIFILHQKWEHLAWMVVSIFAIPAFSFFIPIYSYWHFDDFSWGNTRVVLSEQGERIAVHADEDDHFNPDSIPTMTWKRYEQDLKSEFAHSQSDDMAISEVYRYPDIKESFRPYSPTLDSHSNYY</sequence>
<evidence type="ECO:0000256" key="1">
    <source>
        <dbReference type="ARBA" id="ARBA00004651"/>
    </source>
</evidence>
<keyword evidence="6 8" id="KW-0472">Membrane</keyword>
<evidence type="ECO:0000256" key="8">
    <source>
        <dbReference type="SAM" id="Phobius"/>
    </source>
</evidence>
<dbReference type="SUPFAM" id="SSF55856">
    <property type="entry name" value="Cytochrome b5-like heme/steroid binding domain"/>
    <property type="match status" value="1"/>
</dbReference>
<feature type="non-terminal residue" evidence="10">
    <location>
        <position position="1"/>
    </location>
</feature>
<dbReference type="Gene3D" id="1.20.120.720">
    <property type="entry name" value="Myosin VI head, motor domain, U50 subdomain"/>
    <property type="match status" value="1"/>
</dbReference>
<dbReference type="GO" id="GO:0031505">
    <property type="term" value="P:fungal-type cell wall organization"/>
    <property type="evidence" value="ECO:0007669"/>
    <property type="project" value="TreeGrafter"/>
</dbReference>
<feature type="transmembrane region" description="Helical" evidence="8">
    <location>
        <begin position="444"/>
        <end position="463"/>
    </location>
</feature>
<dbReference type="GO" id="GO:0030428">
    <property type="term" value="C:cell septum"/>
    <property type="evidence" value="ECO:0007669"/>
    <property type="project" value="TreeGrafter"/>
</dbReference>
<feature type="transmembrane region" description="Helical" evidence="8">
    <location>
        <begin position="1161"/>
        <end position="1184"/>
    </location>
</feature>
<proteinExistence type="predicted"/>
<dbReference type="PANTHER" id="PTHR22914:SF45">
    <property type="entry name" value="CHITIN SYNTHASE"/>
    <property type="match status" value="1"/>
</dbReference>
<dbReference type="PROSITE" id="PS50255">
    <property type="entry name" value="CYTOCHROME_B5_2"/>
    <property type="match status" value="1"/>
</dbReference>
<dbReference type="InterPro" id="IPR001199">
    <property type="entry name" value="Cyt_B5-like_heme/steroid-bd"/>
</dbReference>
<keyword evidence="11" id="KW-1185">Reference proteome</keyword>
<evidence type="ECO:0000256" key="7">
    <source>
        <dbReference type="ARBA" id="ARBA00023180"/>
    </source>
</evidence>
<dbReference type="Pfam" id="PF03142">
    <property type="entry name" value="Chitin_synth_2"/>
    <property type="match status" value="1"/>
</dbReference>
<dbReference type="GO" id="GO:0005886">
    <property type="term" value="C:plasma membrane"/>
    <property type="evidence" value="ECO:0007669"/>
    <property type="project" value="UniProtKB-SubCell"/>
</dbReference>
<dbReference type="InterPro" id="IPR004835">
    <property type="entry name" value="Chitin_synth"/>
</dbReference>
<evidence type="ECO:0000256" key="6">
    <source>
        <dbReference type="ARBA" id="ARBA00023136"/>
    </source>
</evidence>
<dbReference type="SUPFAM" id="SSF52540">
    <property type="entry name" value="P-loop containing nucleoside triphosphate hydrolases"/>
    <property type="match status" value="1"/>
</dbReference>
<dbReference type="GO" id="GO:0004100">
    <property type="term" value="F:chitin synthase activity"/>
    <property type="evidence" value="ECO:0007669"/>
    <property type="project" value="UniProtKB-EC"/>
</dbReference>
<keyword evidence="3" id="KW-0328">Glycosyltransferase</keyword>
<name>A0A367KAP2_RHIST</name>
<evidence type="ECO:0000256" key="4">
    <source>
        <dbReference type="ARBA" id="ARBA00022692"/>
    </source>
</evidence>
<protein>
    <recommendedName>
        <fullName evidence="2">chitin synthase</fullName>
        <ecNumber evidence="2">2.4.1.16</ecNumber>
    </recommendedName>
</protein>
<evidence type="ECO:0000256" key="5">
    <source>
        <dbReference type="ARBA" id="ARBA00022989"/>
    </source>
</evidence>
<comment type="caution">
    <text evidence="10">The sequence shown here is derived from an EMBL/GenBank/DDBJ whole genome shotgun (WGS) entry which is preliminary data.</text>
</comment>
<feature type="transmembrane region" description="Helical" evidence="8">
    <location>
        <begin position="404"/>
        <end position="423"/>
    </location>
</feature>
<evidence type="ECO:0000256" key="3">
    <source>
        <dbReference type="ARBA" id="ARBA00022676"/>
    </source>
</evidence>
<dbReference type="Pfam" id="PF00173">
    <property type="entry name" value="Cyt-b5"/>
    <property type="match status" value="1"/>
</dbReference>
<reference evidence="10 11" key="1">
    <citation type="journal article" date="2018" name="G3 (Bethesda)">
        <title>Phylogenetic and Phylogenomic Definition of Rhizopus Species.</title>
        <authorList>
            <person name="Gryganskyi A.P."/>
            <person name="Golan J."/>
            <person name="Dolatabadi S."/>
            <person name="Mondo S."/>
            <person name="Robb S."/>
            <person name="Idnurm A."/>
            <person name="Muszewska A."/>
            <person name="Steczkiewicz K."/>
            <person name="Masonjones S."/>
            <person name="Liao H.L."/>
            <person name="Gajdeczka M.T."/>
            <person name="Anike F."/>
            <person name="Vuek A."/>
            <person name="Anishchenko I.M."/>
            <person name="Voigt K."/>
            <person name="de Hoog G.S."/>
            <person name="Smith M.E."/>
            <person name="Heitman J."/>
            <person name="Vilgalys R."/>
            <person name="Stajich J.E."/>
        </authorList>
    </citation>
    <scope>NUCLEOTIDE SEQUENCE [LARGE SCALE GENOMIC DNA]</scope>
    <source>
        <strain evidence="10 11">LSU 92-RS-03</strain>
    </source>
</reference>
<organism evidence="10 11">
    <name type="scientific">Rhizopus stolonifer</name>
    <name type="common">Rhizopus nigricans</name>
    <dbReference type="NCBI Taxonomy" id="4846"/>
    <lineage>
        <taxon>Eukaryota</taxon>
        <taxon>Fungi</taxon>
        <taxon>Fungi incertae sedis</taxon>
        <taxon>Mucoromycota</taxon>
        <taxon>Mucoromycotina</taxon>
        <taxon>Mucoromycetes</taxon>
        <taxon>Mucorales</taxon>
        <taxon>Mucorineae</taxon>
        <taxon>Rhizopodaceae</taxon>
        <taxon>Rhizopus</taxon>
    </lineage>
</organism>
<dbReference type="STRING" id="4846.A0A367KAP2"/>
<comment type="subcellular location">
    <subcellularLocation>
        <location evidence="1">Cell membrane</location>
        <topology evidence="1">Multi-pass membrane protein</topology>
    </subcellularLocation>
</comment>
<dbReference type="InterPro" id="IPR036400">
    <property type="entry name" value="Cyt_B5-like_heme/steroid_sf"/>
</dbReference>
<feature type="transmembrane region" description="Helical" evidence="8">
    <location>
        <begin position="1106"/>
        <end position="1127"/>
    </location>
</feature>
<evidence type="ECO:0000313" key="10">
    <source>
        <dbReference type="EMBL" id="RCH99237.1"/>
    </source>
</evidence>
<dbReference type="EMBL" id="PJQM01001970">
    <property type="protein sequence ID" value="RCH99237.1"/>
    <property type="molecule type" value="Genomic_DNA"/>
</dbReference>
<dbReference type="GO" id="GO:0006031">
    <property type="term" value="P:chitin biosynthetic process"/>
    <property type="evidence" value="ECO:0007669"/>
    <property type="project" value="TreeGrafter"/>
</dbReference>
<feature type="transmembrane region" description="Helical" evidence="8">
    <location>
        <begin position="711"/>
        <end position="730"/>
    </location>
</feature>
<dbReference type="Proteomes" id="UP000253551">
    <property type="component" value="Unassembled WGS sequence"/>
</dbReference>
<keyword evidence="5 8" id="KW-1133">Transmembrane helix</keyword>
<keyword evidence="4 8" id="KW-0812">Transmembrane</keyword>
<evidence type="ECO:0000256" key="2">
    <source>
        <dbReference type="ARBA" id="ARBA00012543"/>
    </source>
</evidence>
<gene>
    <name evidence="10" type="ORF">CU098_000359</name>
</gene>
<dbReference type="AlphaFoldDB" id="A0A367KAP2"/>
<dbReference type="EC" id="2.4.1.16" evidence="2"/>
<dbReference type="SUPFAM" id="SSF53448">
    <property type="entry name" value="Nucleotide-diphospho-sugar transferases"/>
    <property type="match status" value="1"/>
</dbReference>
<dbReference type="PANTHER" id="PTHR22914">
    <property type="entry name" value="CHITIN SYNTHASE"/>
    <property type="match status" value="1"/>
</dbReference>